<gene>
    <name evidence="5" type="ORF">SAMN02194393_02131</name>
    <name evidence="6" type="ORF">SAMN02194393_02521</name>
    <name evidence="7" type="ORF">SAMN02194393_03442</name>
</gene>
<evidence type="ECO:0000259" key="4">
    <source>
        <dbReference type="Pfam" id="PF10145"/>
    </source>
</evidence>
<keyword evidence="3" id="KW-0812">Transmembrane</keyword>
<feature type="transmembrane region" description="Helical" evidence="3">
    <location>
        <begin position="488"/>
        <end position="509"/>
    </location>
</feature>
<dbReference type="STRING" id="36842.SAMN02194393_02131"/>
<sequence>MGGLDTIFKLSVFVNMIDNLTGPSRQINSAVDSTTKRLDNLRRSYAETAQTGAIVSAAGVGITKGVLSPVEATFETQKALGELSSVGIENMEALEKAAVEFSNTWSGTTKAEFISSAYDIKSGISSLADEGVAQYTKLSGLTAKATKSSVDEMTSLFATGYGVYKDFYSNMSDIEFGEMFSAGISRSVKQFKTTGSQMAQAIETLGASATTAKVPLEEQLAIMGMLQATMSGSEAGTKYNSFIKNAAKAGKELGLTFVDTNNELLSLPEILETLKGKFGETMDAAEKLELQKAFGRQEAVALVDLLYNKTGDLQRNIVDMHKSMGKGTEIAEEMAGVMNKDPGSQYELLKQQAHNLKEEMGKSLIPTVLSLIKTGSQHIENITKWVNKNKELTSIIMKVVLAVGILITIFGGMLAVFGIGGMVVTTAIKNMVIFKGVIGKLGSNTLKAAKGVGSLTLRVAKMGLEMVKTAGVGIKNFALGIFNMTKQAVIAGAKALPGLIGSVWSFTTALLANPITWIVIGVIALIAALYLLWKHFDKVSSFVSGVFNGALNLIGNAFGWVKEKVDSLPQGFVLLLSAIFPVIGIPALIIRNWDKIISFFNNLFSNLTSLFRGLPIKIKEAVLQKLNIFKESGKKIMETLGKGITDGVMAPINAVKKGLAKIRNLLPFSDAKEGPLSQLTLSGRKIFQTLSAGMEIEAPILKRTTELAFAGMINPAMPQFEKASFGRDRRIEKIDLKEIIKEKDSQSREKIYYKEDDKKIIIEKLELKVENIKDIAQLMDIIKELEDQVESDTDDDGDDI</sequence>
<keyword evidence="1" id="KW-1188">Viral release from host cell</keyword>
<dbReference type="PANTHER" id="PTHR37813">
    <property type="entry name" value="FELS-2 PROPHAGE PROTEIN"/>
    <property type="match status" value="1"/>
</dbReference>
<dbReference type="EMBL" id="FUZT01000005">
    <property type="protein sequence ID" value="SKC68245.1"/>
    <property type="molecule type" value="Genomic_DNA"/>
</dbReference>
<dbReference type="Pfam" id="PF10145">
    <property type="entry name" value="PhageMin_Tail"/>
    <property type="match status" value="1"/>
</dbReference>
<protein>
    <submittedName>
        <fullName evidence="7">Phage tail tape measure protein, TP901 family, core region</fullName>
    </submittedName>
</protein>
<evidence type="ECO:0000313" key="6">
    <source>
        <dbReference type="EMBL" id="SKC71848.1"/>
    </source>
</evidence>
<dbReference type="NCBIfam" id="TIGR01760">
    <property type="entry name" value="tape_meas_TP901"/>
    <property type="match status" value="1"/>
</dbReference>
<feature type="transmembrane region" description="Helical" evidence="3">
    <location>
        <begin position="515"/>
        <end position="533"/>
    </location>
</feature>
<keyword evidence="2" id="KW-0175">Coiled coil</keyword>
<keyword evidence="8" id="KW-1185">Reference proteome</keyword>
<dbReference type="Proteomes" id="UP000190285">
    <property type="component" value="Unassembled WGS sequence"/>
</dbReference>
<dbReference type="EMBL" id="FUZT01000006">
    <property type="protein sequence ID" value="SKC71848.1"/>
    <property type="molecule type" value="Genomic_DNA"/>
</dbReference>
<feature type="coiled-coil region" evidence="2">
    <location>
        <begin position="768"/>
        <end position="795"/>
    </location>
</feature>
<keyword evidence="3" id="KW-0472">Membrane</keyword>
<dbReference type="RefSeq" id="WP_079491518.1">
    <property type="nucleotide sequence ID" value="NZ_FUZT01000005.1"/>
</dbReference>
<dbReference type="InterPro" id="IPR010090">
    <property type="entry name" value="Phage_tape_meas"/>
</dbReference>
<evidence type="ECO:0000256" key="2">
    <source>
        <dbReference type="SAM" id="Coils"/>
    </source>
</evidence>
<dbReference type="AlphaFoldDB" id="A0A1T5LX45"/>
<dbReference type="EMBL" id="FUZT01000008">
    <property type="protein sequence ID" value="SKC80148.1"/>
    <property type="molecule type" value="Genomic_DNA"/>
</dbReference>
<feature type="transmembrane region" description="Helical" evidence="3">
    <location>
        <begin position="572"/>
        <end position="590"/>
    </location>
</feature>
<proteinExistence type="predicted"/>
<organism evidence="7 8">
    <name type="scientific">Maledivibacter halophilus</name>
    <dbReference type="NCBI Taxonomy" id="36842"/>
    <lineage>
        <taxon>Bacteria</taxon>
        <taxon>Bacillati</taxon>
        <taxon>Bacillota</taxon>
        <taxon>Clostridia</taxon>
        <taxon>Peptostreptococcales</taxon>
        <taxon>Caminicellaceae</taxon>
        <taxon>Maledivibacter</taxon>
    </lineage>
</organism>
<name>A0A1T5LX45_9FIRM</name>
<evidence type="ECO:0000313" key="5">
    <source>
        <dbReference type="EMBL" id="SKC68245.1"/>
    </source>
</evidence>
<evidence type="ECO:0000256" key="3">
    <source>
        <dbReference type="SAM" id="Phobius"/>
    </source>
</evidence>
<keyword evidence="3" id="KW-1133">Transmembrane helix</keyword>
<evidence type="ECO:0000313" key="8">
    <source>
        <dbReference type="Proteomes" id="UP000190285"/>
    </source>
</evidence>
<dbReference type="OrthoDB" id="9780715at2"/>
<dbReference type="PANTHER" id="PTHR37813:SF1">
    <property type="entry name" value="FELS-2 PROPHAGE PROTEIN"/>
    <property type="match status" value="1"/>
</dbReference>
<reference evidence="7 8" key="1">
    <citation type="submission" date="2017-02" db="EMBL/GenBank/DDBJ databases">
        <authorList>
            <person name="Peterson S.W."/>
        </authorList>
    </citation>
    <scope>NUCLEOTIDE SEQUENCE [LARGE SCALE GENOMIC DNA]</scope>
    <source>
        <strain evidence="7 8">M1</strain>
    </source>
</reference>
<feature type="transmembrane region" description="Helical" evidence="3">
    <location>
        <begin position="540"/>
        <end position="560"/>
    </location>
</feature>
<evidence type="ECO:0000313" key="7">
    <source>
        <dbReference type="EMBL" id="SKC80148.1"/>
    </source>
</evidence>
<evidence type="ECO:0000256" key="1">
    <source>
        <dbReference type="ARBA" id="ARBA00022612"/>
    </source>
</evidence>
<feature type="transmembrane region" description="Helical" evidence="3">
    <location>
        <begin position="399"/>
        <end position="425"/>
    </location>
</feature>
<accession>A0A1T5LX45</accession>
<feature type="domain" description="Phage tail tape measure protein" evidence="4">
    <location>
        <begin position="96"/>
        <end position="295"/>
    </location>
</feature>